<dbReference type="InterPro" id="IPR000832">
    <property type="entry name" value="GPCR_2_secretin-like"/>
</dbReference>
<keyword evidence="2 5" id="KW-0812">Transmembrane</keyword>
<dbReference type="InterPro" id="IPR017981">
    <property type="entry name" value="GPCR_2-like_7TM"/>
</dbReference>
<feature type="transmembrane region" description="Helical" evidence="5">
    <location>
        <begin position="158"/>
        <end position="182"/>
    </location>
</feature>
<feature type="transmembrane region" description="Helical" evidence="5">
    <location>
        <begin position="12"/>
        <end position="34"/>
    </location>
</feature>
<dbReference type="GO" id="GO:0004930">
    <property type="term" value="F:G protein-coupled receptor activity"/>
    <property type="evidence" value="ECO:0007669"/>
    <property type="project" value="InterPro"/>
</dbReference>
<dbReference type="EMBL" id="VXIV02003139">
    <property type="protein sequence ID" value="KAF6020995.1"/>
    <property type="molecule type" value="Genomic_DNA"/>
</dbReference>
<protein>
    <submittedName>
        <fullName evidence="7">GPR98</fullName>
    </submittedName>
</protein>
<proteinExistence type="predicted"/>
<evidence type="ECO:0000256" key="5">
    <source>
        <dbReference type="SAM" id="Phobius"/>
    </source>
</evidence>
<reference evidence="7" key="1">
    <citation type="submission" date="2020-06" db="EMBL/GenBank/DDBJ databases">
        <title>Draft genome of Bugula neritina, a colonial animal packing powerful symbionts and potential medicines.</title>
        <authorList>
            <person name="Rayko M."/>
        </authorList>
    </citation>
    <scope>NUCLEOTIDE SEQUENCE [LARGE SCALE GENOMIC DNA]</scope>
    <source>
        <strain evidence="7">Kwan_BN1</strain>
    </source>
</reference>
<comment type="subcellular location">
    <subcellularLocation>
        <location evidence="1">Membrane</location>
        <topology evidence="1">Multi-pass membrane protein</topology>
    </subcellularLocation>
</comment>
<evidence type="ECO:0000256" key="1">
    <source>
        <dbReference type="ARBA" id="ARBA00004141"/>
    </source>
</evidence>
<feature type="transmembrane region" description="Helical" evidence="5">
    <location>
        <begin position="130"/>
        <end position="151"/>
    </location>
</feature>
<dbReference type="GO" id="GO:0005886">
    <property type="term" value="C:plasma membrane"/>
    <property type="evidence" value="ECO:0007669"/>
    <property type="project" value="TreeGrafter"/>
</dbReference>
<evidence type="ECO:0000313" key="8">
    <source>
        <dbReference type="Proteomes" id="UP000593567"/>
    </source>
</evidence>
<dbReference type="Proteomes" id="UP000593567">
    <property type="component" value="Unassembled WGS sequence"/>
</dbReference>
<name>A0A7J7J4H4_BUGNE</name>
<keyword evidence="3 5" id="KW-1133">Transmembrane helix</keyword>
<keyword evidence="4 5" id="KW-0472">Membrane</keyword>
<dbReference type="PANTHER" id="PTHR12011">
    <property type="entry name" value="ADHESION G-PROTEIN COUPLED RECEPTOR"/>
    <property type="match status" value="1"/>
</dbReference>
<feature type="transmembrane region" description="Helical" evidence="5">
    <location>
        <begin position="54"/>
        <end position="76"/>
    </location>
</feature>
<gene>
    <name evidence="7" type="ORF">EB796_020642</name>
</gene>
<dbReference type="PANTHER" id="PTHR12011:SF470">
    <property type="entry name" value="ADHESION G PROTEIN-COUPLED RECEPTOR L2-LIKE"/>
    <property type="match status" value="1"/>
</dbReference>
<evidence type="ECO:0000259" key="6">
    <source>
        <dbReference type="PROSITE" id="PS50261"/>
    </source>
</evidence>
<accession>A0A7J7J4H4</accession>
<evidence type="ECO:0000256" key="2">
    <source>
        <dbReference type="ARBA" id="ARBA00022692"/>
    </source>
</evidence>
<evidence type="ECO:0000256" key="4">
    <source>
        <dbReference type="ARBA" id="ARBA00023136"/>
    </source>
</evidence>
<feature type="domain" description="G-protein coupled receptors family 2 profile 2" evidence="6">
    <location>
        <begin position="1"/>
        <end position="183"/>
    </location>
</feature>
<dbReference type="Gene3D" id="1.20.1070.10">
    <property type="entry name" value="Rhodopsin 7-helix transmembrane proteins"/>
    <property type="match status" value="1"/>
</dbReference>
<evidence type="ECO:0000313" key="7">
    <source>
        <dbReference type="EMBL" id="KAF6020995.1"/>
    </source>
</evidence>
<comment type="caution">
    <text evidence="7">The sequence shown here is derived from an EMBL/GenBank/DDBJ whole genome shotgun (WGS) entry which is preliminary data.</text>
</comment>
<dbReference type="Pfam" id="PF00002">
    <property type="entry name" value="7tm_2"/>
    <property type="match status" value="1"/>
</dbReference>
<feature type="transmembrane region" description="Helical" evidence="5">
    <location>
        <begin position="88"/>
        <end position="110"/>
    </location>
</feature>
<dbReference type="GO" id="GO:0007166">
    <property type="term" value="P:cell surface receptor signaling pathway"/>
    <property type="evidence" value="ECO:0007669"/>
    <property type="project" value="InterPro"/>
</dbReference>
<organism evidence="7 8">
    <name type="scientific">Bugula neritina</name>
    <name type="common">Brown bryozoan</name>
    <name type="synonym">Sertularia neritina</name>
    <dbReference type="NCBI Taxonomy" id="10212"/>
    <lineage>
        <taxon>Eukaryota</taxon>
        <taxon>Metazoa</taxon>
        <taxon>Spiralia</taxon>
        <taxon>Lophotrochozoa</taxon>
        <taxon>Bryozoa</taxon>
        <taxon>Gymnolaemata</taxon>
        <taxon>Cheilostomatida</taxon>
        <taxon>Flustrina</taxon>
        <taxon>Buguloidea</taxon>
        <taxon>Bugulidae</taxon>
        <taxon>Bugula</taxon>
    </lineage>
</organism>
<evidence type="ECO:0000256" key="3">
    <source>
        <dbReference type="ARBA" id="ARBA00022989"/>
    </source>
</evidence>
<dbReference type="GO" id="GO:0007189">
    <property type="term" value="P:adenylate cyclase-activating G protein-coupled receptor signaling pathway"/>
    <property type="evidence" value="ECO:0007669"/>
    <property type="project" value="TreeGrafter"/>
</dbReference>
<dbReference type="PROSITE" id="PS50261">
    <property type="entry name" value="G_PROTEIN_RECEP_F2_4"/>
    <property type="match status" value="1"/>
</dbReference>
<dbReference type="OrthoDB" id="547680at2759"/>
<dbReference type="AlphaFoldDB" id="A0A7J7J4H4"/>
<keyword evidence="8" id="KW-1185">Reference proteome</keyword>
<sequence>MSNICKASAILFHYFFLSVYAWLMNEGFNVYISITYTAHNQHTQDNSGHWRHYIIGWGVPGILVSAIVGSTFDDYFSKDMCFVSWDSIWLFAGPPLAMICVTLLVLTFAAKENNEVSYTKNESANTMTEYHVNAVWTQLILVTCTWAIAFLSLKYKSLVFKWVFFIFNCAQGSFLLVFFFLLNEEVRSVFKSKEIKQQLGWDISAPSPNSSPREERIPLTYEQRQLYGSDSSLTANQTQEERPLTNKNMITLTPDQLERNSLPETNV</sequence>